<gene>
    <name evidence="2" type="ORF">LCOR_10194.1</name>
</gene>
<evidence type="ECO:0000313" key="3">
    <source>
        <dbReference type="Proteomes" id="UP000027586"/>
    </source>
</evidence>
<accession>A0A068SC06</accession>
<sequence>MCGKKKKRLIFSSKVEVRSSPISPSSVYFRPPYGFLKEVLDHSISKYTRVGGGPQEEEEDGYGYESGTAQRTKLKARFMHVRPRQGS</sequence>
<dbReference type="EMBL" id="CBTN010000069">
    <property type="protein sequence ID" value="CDH59377.1"/>
    <property type="molecule type" value="Genomic_DNA"/>
</dbReference>
<protein>
    <submittedName>
        <fullName evidence="2">Uncharacterized protein</fullName>
    </submittedName>
</protein>
<comment type="caution">
    <text evidence="2">The sequence shown here is derived from an EMBL/GenBank/DDBJ whole genome shotgun (WGS) entry which is preliminary data.</text>
</comment>
<feature type="region of interest" description="Disordered" evidence="1">
    <location>
        <begin position="49"/>
        <end position="68"/>
    </location>
</feature>
<dbReference type="Proteomes" id="UP000027586">
    <property type="component" value="Unassembled WGS sequence"/>
</dbReference>
<evidence type="ECO:0000256" key="1">
    <source>
        <dbReference type="SAM" id="MobiDB-lite"/>
    </source>
</evidence>
<dbReference type="AlphaFoldDB" id="A0A068SC06"/>
<keyword evidence="3" id="KW-1185">Reference proteome</keyword>
<reference evidence="2" key="1">
    <citation type="submission" date="2013-08" db="EMBL/GenBank/DDBJ databases">
        <title>Gene expansion shapes genome architecture in the human pathogen Lichtheimia corymbifera: an evolutionary genomics analysis in the ancient terrestrial Mucorales (Mucoromycotina).</title>
        <authorList>
            <person name="Schwartze V.U."/>
            <person name="Winter S."/>
            <person name="Shelest E."/>
            <person name="Marcet-Houben M."/>
            <person name="Horn F."/>
            <person name="Wehner S."/>
            <person name="Hoffmann K."/>
            <person name="Riege K."/>
            <person name="Sammeth M."/>
            <person name="Nowrousian M."/>
            <person name="Valiante V."/>
            <person name="Linde J."/>
            <person name="Jacobsen I.D."/>
            <person name="Marz M."/>
            <person name="Brakhage A.A."/>
            <person name="Gabaldon T."/>
            <person name="Bocker S."/>
            <person name="Voigt K."/>
        </authorList>
    </citation>
    <scope>NUCLEOTIDE SEQUENCE [LARGE SCALE GENOMIC DNA]</scope>
    <source>
        <strain evidence="2">FSU 9682</strain>
    </source>
</reference>
<evidence type="ECO:0000313" key="2">
    <source>
        <dbReference type="EMBL" id="CDH59377.1"/>
    </source>
</evidence>
<proteinExistence type="predicted"/>
<dbReference type="VEuPathDB" id="FungiDB:LCOR_10194.1"/>
<organism evidence="2 3">
    <name type="scientific">Lichtheimia corymbifera JMRC:FSU:9682</name>
    <dbReference type="NCBI Taxonomy" id="1263082"/>
    <lineage>
        <taxon>Eukaryota</taxon>
        <taxon>Fungi</taxon>
        <taxon>Fungi incertae sedis</taxon>
        <taxon>Mucoromycota</taxon>
        <taxon>Mucoromycotina</taxon>
        <taxon>Mucoromycetes</taxon>
        <taxon>Mucorales</taxon>
        <taxon>Lichtheimiaceae</taxon>
        <taxon>Lichtheimia</taxon>
    </lineage>
</organism>
<name>A0A068SC06_9FUNG</name>